<dbReference type="InterPro" id="IPR014087">
    <property type="entry name" value="Carboxybiuret_hydro_AtzE"/>
</dbReference>
<dbReference type="STRING" id="1777137.AWB76_05592"/>
<dbReference type="SUPFAM" id="SSF75304">
    <property type="entry name" value="Amidase signature (AS) enzymes"/>
    <property type="match status" value="1"/>
</dbReference>
<name>A0A158CKK7_9BURK</name>
<dbReference type="Pfam" id="PF01425">
    <property type="entry name" value="Amidase"/>
    <property type="match status" value="1"/>
</dbReference>
<dbReference type="GO" id="GO:0003824">
    <property type="term" value="F:catalytic activity"/>
    <property type="evidence" value="ECO:0007669"/>
    <property type="project" value="InterPro"/>
</dbReference>
<dbReference type="OrthoDB" id="8872210at2"/>
<dbReference type="PANTHER" id="PTHR11895">
    <property type="entry name" value="TRANSAMIDASE"/>
    <property type="match status" value="1"/>
</dbReference>
<evidence type="ECO:0000313" key="3">
    <source>
        <dbReference type="Proteomes" id="UP000054624"/>
    </source>
</evidence>
<dbReference type="InterPro" id="IPR036928">
    <property type="entry name" value="AS_sf"/>
</dbReference>
<gene>
    <name evidence="2" type="ORF">AWB76_05592</name>
</gene>
<evidence type="ECO:0000313" key="2">
    <source>
        <dbReference type="EMBL" id="SAK82047.1"/>
    </source>
</evidence>
<dbReference type="InterPro" id="IPR023631">
    <property type="entry name" value="Amidase_dom"/>
</dbReference>
<proteinExistence type="predicted"/>
<dbReference type="Proteomes" id="UP000054624">
    <property type="component" value="Unassembled WGS sequence"/>
</dbReference>
<dbReference type="InterPro" id="IPR000120">
    <property type="entry name" value="Amidase"/>
</dbReference>
<accession>A0A158CKK7</accession>
<sequence length="477" mass="49710">MSGAYTFPSGVLAIARAYADGAFSARELIEATLARIDSCDAHVNAFTAITRARAVGAADALDARRARGDSLPPLAGVPFAAKNLFDIEGVTTLAGSRVLAGDAPATRDAPLIAQLARQGAILVGALNMDEFAYGFTTENHHAGPCRNPHDLTRTAGGSSGGSAAAVAAGFVPVALGTDTNGSVRVPASLCGVFGVKPTYGRLSRRGVYPFVASLDHMGAFARSVEDLAATYDALQFADTHDAACAQRPFEAALAPRDRSPGVLRVARLSGYFDRNAQDDAREASLTAADALGASGTVDYPDAEAARGAAFLITAAEGGQLHMADLAARYDDREPLSRDRLIAGALLPAAWLVQAQRVRASLRRRVLELFAQYDVLIAPATPTIAPLIGDEFIEVGGERLAVRPSLGLLTQPISCLGLPVVAVPMRTPGGLPIGVQLIAPPWREDLAFEAARRLEDANVAFCPAPPAFDPALNGVPTL</sequence>
<keyword evidence="3" id="KW-1185">Reference proteome</keyword>
<evidence type="ECO:0000259" key="1">
    <source>
        <dbReference type="Pfam" id="PF01425"/>
    </source>
</evidence>
<dbReference type="AlphaFoldDB" id="A0A158CKK7"/>
<feature type="domain" description="Amidase" evidence="1">
    <location>
        <begin position="27"/>
        <end position="444"/>
    </location>
</feature>
<reference evidence="3" key="1">
    <citation type="submission" date="2016-01" db="EMBL/GenBank/DDBJ databases">
        <authorList>
            <person name="Peeters Charlotte."/>
        </authorList>
    </citation>
    <scope>NUCLEOTIDE SEQUENCE [LARGE SCALE GENOMIC DNA]</scope>
</reference>
<dbReference type="Gene3D" id="3.90.1300.10">
    <property type="entry name" value="Amidase signature (AS) domain"/>
    <property type="match status" value="1"/>
</dbReference>
<dbReference type="NCBIfam" id="NF006631">
    <property type="entry name" value="PRK09201.1"/>
    <property type="match status" value="1"/>
</dbReference>
<protein>
    <submittedName>
        <fullName evidence="2">Amidase</fullName>
    </submittedName>
</protein>
<dbReference type="NCBIfam" id="TIGR02715">
    <property type="entry name" value="amido_AtzE"/>
    <property type="match status" value="1"/>
</dbReference>
<dbReference type="EMBL" id="FCOI02000024">
    <property type="protein sequence ID" value="SAK82047.1"/>
    <property type="molecule type" value="Genomic_DNA"/>
</dbReference>
<dbReference type="PANTHER" id="PTHR11895:SF172">
    <property type="entry name" value="GLUTAMYL-TRNA(GLN) AMIDOTRANSFERASE"/>
    <property type="match status" value="1"/>
</dbReference>
<organism evidence="2 3">
    <name type="scientific">Caballeronia temeraria</name>
    <dbReference type="NCBI Taxonomy" id="1777137"/>
    <lineage>
        <taxon>Bacteria</taxon>
        <taxon>Pseudomonadati</taxon>
        <taxon>Pseudomonadota</taxon>
        <taxon>Betaproteobacteria</taxon>
        <taxon>Burkholderiales</taxon>
        <taxon>Burkholderiaceae</taxon>
        <taxon>Caballeronia</taxon>
    </lineage>
</organism>
<dbReference type="RefSeq" id="WP_061163287.1">
    <property type="nucleotide sequence ID" value="NZ_FCOI02000024.1"/>
</dbReference>